<evidence type="ECO:0000313" key="1">
    <source>
        <dbReference type="EMBL" id="MCH5597789.1"/>
    </source>
</evidence>
<dbReference type="SUPFAM" id="SSF48452">
    <property type="entry name" value="TPR-like"/>
    <property type="match status" value="1"/>
</dbReference>
<accession>A0ABS9SHE7</accession>
<sequence length="150" mass="16425">MKLNIFKFIITGTFLITIVSCTKRLEEYNPSGATTDGLLTTPEGFETAINGAYSYNRSFYGKEEGEALFEAGTDIWAPSGKIGNTSIAGVIPNTPLTTYNGILSDNPWIHTNLWQPCYAGINLCNTALSYIDQAQLAPTRRSSAEAELRF</sequence>
<dbReference type="InterPro" id="IPR011990">
    <property type="entry name" value="TPR-like_helical_dom_sf"/>
</dbReference>
<comment type="caution">
    <text evidence="1">The sequence shown here is derived from an EMBL/GenBank/DDBJ whole genome shotgun (WGS) entry which is preliminary data.</text>
</comment>
<dbReference type="Gene3D" id="1.25.40.390">
    <property type="match status" value="1"/>
</dbReference>
<dbReference type="PROSITE" id="PS51257">
    <property type="entry name" value="PROKAR_LIPOPROTEIN"/>
    <property type="match status" value="1"/>
</dbReference>
<keyword evidence="2" id="KW-1185">Reference proteome</keyword>
<reference evidence="1 2" key="1">
    <citation type="submission" date="2022-02" db="EMBL/GenBank/DDBJ databases">
        <authorList>
            <person name="Min J."/>
        </authorList>
    </citation>
    <scope>NUCLEOTIDE SEQUENCE [LARGE SCALE GENOMIC DNA]</scope>
    <source>
        <strain evidence="1 2">GR10-1</strain>
    </source>
</reference>
<evidence type="ECO:0000313" key="2">
    <source>
        <dbReference type="Proteomes" id="UP001202248"/>
    </source>
</evidence>
<gene>
    <name evidence="1" type="ORF">MKP09_07665</name>
</gene>
<protein>
    <submittedName>
        <fullName evidence="1">RagB/SusD family nutrient uptake outer membrane protein</fullName>
    </submittedName>
</protein>
<dbReference type="EMBL" id="JAKWBL010000001">
    <property type="protein sequence ID" value="MCH5597789.1"/>
    <property type="molecule type" value="Genomic_DNA"/>
</dbReference>
<dbReference type="RefSeq" id="WP_240827151.1">
    <property type="nucleotide sequence ID" value="NZ_JAKWBL010000001.1"/>
</dbReference>
<name>A0ABS9SHE7_9BACT</name>
<organism evidence="1 2">
    <name type="scientific">Niabella ginsengisoli</name>
    <dbReference type="NCBI Taxonomy" id="522298"/>
    <lineage>
        <taxon>Bacteria</taxon>
        <taxon>Pseudomonadati</taxon>
        <taxon>Bacteroidota</taxon>
        <taxon>Chitinophagia</taxon>
        <taxon>Chitinophagales</taxon>
        <taxon>Chitinophagaceae</taxon>
        <taxon>Niabella</taxon>
    </lineage>
</organism>
<proteinExistence type="predicted"/>
<dbReference type="Proteomes" id="UP001202248">
    <property type="component" value="Unassembled WGS sequence"/>
</dbReference>